<comment type="caution">
    <text evidence="1">The sequence shown here is derived from an EMBL/GenBank/DDBJ whole genome shotgun (WGS) entry which is preliminary data.</text>
</comment>
<evidence type="ECO:0008006" key="3">
    <source>
        <dbReference type="Google" id="ProtNLM"/>
    </source>
</evidence>
<dbReference type="RefSeq" id="WP_168913930.1">
    <property type="nucleotide sequence ID" value="NZ_JABACI010000005.1"/>
</dbReference>
<name>A0ABX1KEG7_9MICO</name>
<proteinExistence type="predicted"/>
<protein>
    <recommendedName>
        <fullName evidence="3">Terminase small subunit</fullName>
    </recommendedName>
</protein>
<dbReference type="EMBL" id="JABACI010000005">
    <property type="protein sequence ID" value="NLP85439.1"/>
    <property type="molecule type" value="Genomic_DNA"/>
</dbReference>
<evidence type="ECO:0000313" key="2">
    <source>
        <dbReference type="Proteomes" id="UP001429745"/>
    </source>
</evidence>
<organism evidence="1 2">
    <name type="scientific">Microbacterium salsuginis</name>
    <dbReference type="NCBI Taxonomy" id="2722803"/>
    <lineage>
        <taxon>Bacteria</taxon>
        <taxon>Bacillati</taxon>
        <taxon>Actinomycetota</taxon>
        <taxon>Actinomycetes</taxon>
        <taxon>Micrococcales</taxon>
        <taxon>Microbacteriaceae</taxon>
        <taxon>Microbacterium</taxon>
    </lineage>
</organism>
<accession>A0ABX1KEG7</accession>
<reference evidence="1 2" key="1">
    <citation type="submission" date="2020-04" db="EMBL/GenBank/DDBJ databases">
        <title>CFH 90308 Microbacterium sp.</title>
        <authorList>
            <person name="Nie G."/>
            <person name="Ming H."/>
            <person name="Xia T."/>
        </authorList>
    </citation>
    <scope>NUCLEOTIDE SEQUENCE [LARGE SCALE GENOMIC DNA]</scope>
    <source>
        <strain evidence="1 2">CFH 90308</strain>
    </source>
</reference>
<gene>
    <name evidence="1" type="ORF">HF576_16450</name>
</gene>
<evidence type="ECO:0000313" key="1">
    <source>
        <dbReference type="EMBL" id="NLP85439.1"/>
    </source>
</evidence>
<dbReference type="Proteomes" id="UP001429745">
    <property type="component" value="Unassembled WGS sequence"/>
</dbReference>
<sequence>MNDALIDSLGSRGREFWDEQQKQLEFDPHEAQVLLEACRILDTIEELSAAIAADGVMLVGSQGQPVLNGAVGELRQQQAALARLIIQLNLDAPDVAGAVTAKAAAGRAAAQKRWRDQKDRSA</sequence>
<keyword evidence="2" id="KW-1185">Reference proteome</keyword>